<dbReference type="Pfam" id="PF01648">
    <property type="entry name" value="ACPS"/>
    <property type="match status" value="1"/>
</dbReference>
<dbReference type="GO" id="GO:0005737">
    <property type="term" value="C:cytoplasm"/>
    <property type="evidence" value="ECO:0007669"/>
    <property type="project" value="UniProtKB-SubCell"/>
</dbReference>
<dbReference type="InterPro" id="IPR037143">
    <property type="entry name" value="4-PPantetheinyl_Trfase_dom_sf"/>
</dbReference>
<keyword evidence="5 8" id="KW-0460">Magnesium</keyword>
<keyword evidence="11" id="KW-1185">Reference proteome</keyword>
<dbReference type="NCBIfam" id="TIGR00516">
    <property type="entry name" value="acpS"/>
    <property type="match status" value="1"/>
</dbReference>
<name>A0A5R9G3V3_9BACL</name>
<feature type="binding site" evidence="8">
    <location>
        <position position="62"/>
    </location>
    <ligand>
        <name>Mg(2+)</name>
        <dbReference type="ChEBI" id="CHEBI:18420"/>
    </ligand>
</feature>
<dbReference type="AlphaFoldDB" id="A0A5R9G3V3"/>
<keyword evidence="4 8" id="KW-0276">Fatty acid metabolism</keyword>
<dbReference type="OrthoDB" id="517356at2"/>
<evidence type="ECO:0000256" key="6">
    <source>
        <dbReference type="ARBA" id="ARBA00023098"/>
    </source>
</evidence>
<keyword evidence="7 8" id="KW-0275">Fatty acid biosynthesis</keyword>
<dbReference type="RefSeq" id="WP_138197661.1">
    <property type="nucleotide sequence ID" value="NZ_VCIW01000026.1"/>
</dbReference>
<dbReference type="EC" id="2.7.8.7" evidence="8"/>
<evidence type="ECO:0000256" key="7">
    <source>
        <dbReference type="ARBA" id="ARBA00023160"/>
    </source>
</evidence>
<proteinExistence type="inferred from homology"/>
<gene>
    <name evidence="8 10" type="primary">acpS</name>
    <name evidence="10" type="ORF">FE782_28005</name>
</gene>
<keyword evidence="8" id="KW-0963">Cytoplasm</keyword>
<keyword evidence="1 8" id="KW-0444">Lipid biosynthesis</keyword>
<evidence type="ECO:0000256" key="5">
    <source>
        <dbReference type="ARBA" id="ARBA00022842"/>
    </source>
</evidence>
<dbReference type="InterPro" id="IPR002582">
    <property type="entry name" value="ACPS"/>
</dbReference>
<dbReference type="HAMAP" id="MF_00101">
    <property type="entry name" value="AcpS"/>
    <property type="match status" value="1"/>
</dbReference>
<dbReference type="InterPro" id="IPR004568">
    <property type="entry name" value="Ppantetheine-prot_Trfase_dom"/>
</dbReference>
<comment type="cofactor">
    <cofactor evidence="8">
        <name>Mg(2+)</name>
        <dbReference type="ChEBI" id="CHEBI:18420"/>
    </cofactor>
</comment>
<comment type="subcellular location">
    <subcellularLocation>
        <location evidence="8">Cytoplasm</location>
    </subcellularLocation>
</comment>
<keyword evidence="6 8" id="KW-0443">Lipid metabolism</keyword>
<comment type="catalytic activity">
    <reaction evidence="8">
        <text>apo-[ACP] + CoA = holo-[ACP] + adenosine 3',5'-bisphosphate + H(+)</text>
        <dbReference type="Rhea" id="RHEA:12068"/>
        <dbReference type="Rhea" id="RHEA-COMP:9685"/>
        <dbReference type="Rhea" id="RHEA-COMP:9690"/>
        <dbReference type="ChEBI" id="CHEBI:15378"/>
        <dbReference type="ChEBI" id="CHEBI:29999"/>
        <dbReference type="ChEBI" id="CHEBI:57287"/>
        <dbReference type="ChEBI" id="CHEBI:58343"/>
        <dbReference type="ChEBI" id="CHEBI:64479"/>
        <dbReference type="EC" id="2.7.8.7"/>
    </reaction>
</comment>
<comment type="similarity">
    <text evidence="8">Belongs to the P-Pant transferase superfamily. AcpS family.</text>
</comment>
<organism evidence="10 11">
    <name type="scientific">Paenibacillus antri</name>
    <dbReference type="NCBI Taxonomy" id="2582848"/>
    <lineage>
        <taxon>Bacteria</taxon>
        <taxon>Bacillati</taxon>
        <taxon>Bacillota</taxon>
        <taxon>Bacilli</taxon>
        <taxon>Bacillales</taxon>
        <taxon>Paenibacillaceae</taxon>
        <taxon>Paenibacillus</taxon>
    </lineage>
</organism>
<comment type="caution">
    <text evidence="10">The sequence shown here is derived from an EMBL/GenBank/DDBJ whole genome shotgun (WGS) entry which is preliminary data.</text>
</comment>
<comment type="function">
    <text evidence="8">Transfers the 4'-phosphopantetheine moiety from coenzyme A to a Ser of acyl-carrier-protein.</text>
</comment>
<keyword evidence="3 8" id="KW-0479">Metal-binding</keyword>
<evidence type="ECO:0000256" key="8">
    <source>
        <dbReference type="HAMAP-Rule" id="MF_00101"/>
    </source>
</evidence>
<sequence length="127" mass="13430">MIIGVGTDIVGTERIGNLLGGARGEAFLRRVLSDAEREYLSGKNLAPARTVEFVAGRWAAKEAVSKALGCGIGADLAFHDIEVLPDKRGKPCCTVARDVAAGLRLHLSISHADGWATAFAVAEREET</sequence>
<dbReference type="GO" id="GO:0006633">
    <property type="term" value="P:fatty acid biosynthetic process"/>
    <property type="evidence" value="ECO:0007669"/>
    <property type="project" value="UniProtKB-UniRule"/>
</dbReference>
<feature type="domain" description="4'-phosphopantetheinyl transferase" evidence="9">
    <location>
        <begin position="4"/>
        <end position="119"/>
    </location>
</feature>
<keyword evidence="2 8" id="KW-0808">Transferase</keyword>
<reference evidence="10 11" key="1">
    <citation type="submission" date="2019-05" db="EMBL/GenBank/DDBJ databases">
        <authorList>
            <person name="Narsing Rao M.P."/>
            <person name="Li W.J."/>
        </authorList>
    </citation>
    <scope>NUCLEOTIDE SEQUENCE [LARGE SCALE GENOMIC DNA]</scope>
    <source>
        <strain evidence="10 11">SYSU_K30003</strain>
    </source>
</reference>
<dbReference type="NCBIfam" id="TIGR00556">
    <property type="entry name" value="pantethn_trn"/>
    <property type="match status" value="1"/>
</dbReference>
<evidence type="ECO:0000256" key="4">
    <source>
        <dbReference type="ARBA" id="ARBA00022832"/>
    </source>
</evidence>
<evidence type="ECO:0000313" key="11">
    <source>
        <dbReference type="Proteomes" id="UP000309676"/>
    </source>
</evidence>
<evidence type="ECO:0000313" key="10">
    <source>
        <dbReference type="EMBL" id="TLS48986.1"/>
    </source>
</evidence>
<evidence type="ECO:0000256" key="2">
    <source>
        <dbReference type="ARBA" id="ARBA00022679"/>
    </source>
</evidence>
<evidence type="ECO:0000256" key="3">
    <source>
        <dbReference type="ARBA" id="ARBA00022723"/>
    </source>
</evidence>
<dbReference type="SUPFAM" id="SSF56214">
    <property type="entry name" value="4'-phosphopantetheinyl transferase"/>
    <property type="match status" value="1"/>
</dbReference>
<dbReference type="EMBL" id="VCIW01000026">
    <property type="protein sequence ID" value="TLS48986.1"/>
    <property type="molecule type" value="Genomic_DNA"/>
</dbReference>
<feature type="binding site" evidence="8">
    <location>
        <position position="8"/>
    </location>
    <ligand>
        <name>Mg(2+)</name>
        <dbReference type="ChEBI" id="CHEBI:18420"/>
    </ligand>
</feature>
<dbReference type="Gene3D" id="3.90.470.20">
    <property type="entry name" value="4'-phosphopantetheinyl transferase domain"/>
    <property type="match status" value="1"/>
</dbReference>
<dbReference type="GO" id="GO:0008897">
    <property type="term" value="F:holo-[acyl-carrier-protein] synthase activity"/>
    <property type="evidence" value="ECO:0007669"/>
    <property type="project" value="UniProtKB-UniRule"/>
</dbReference>
<evidence type="ECO:0000256" key="1">
    <source>
        <dbReference type="ARBA" id="ARBA00022516"/>
    </source>
</evidence>
<dbReference type="InterPro" id="IPR008278">
    <property type="entry name" value="4-PPantetheinyl_Trfase_dom"/>
</dbReference>
<protein>
    <recommendedName>
        <fullName evidence="8">Holo-[acyl-carrier-protein] synthase</fullName>
        <shortName evidence="8">Holo-ACP synthase</shortName>
        <ecNumber evidence="8">2.7.8.7</ecNumber>
    </recommendedName>
    <alternativeName>
        <fullName evidence="8">4'-phosphopantetheinyl transferase AcpS</fullName>
    </alternativeName>
</protein>
<dbReference type="Proteomes" id="UP000309676">
    <property type="component" value="Unassembled WGS sequence"/>
</dbReference>
<evidence type="ECO:0000259" key="9">
    <source>
        <dbReference type="Pfam" id="PF01648"/>
    </source>
</evidence>
<dbReference type="GO" id="GO:0000287">
    <property type="term" value="F:magnesium ion binding"/>
    <property type="evidence" value="ECO:0007669"/>
    <property type="project" value="UniProtKB-UniRule"/>
</dbReference>
<accession>A0A5R9G3V3</accession>